<name>A0ABV0AN60_9ACTN</name>
<sequence length="141" mass="14582">MSRSRARDPRHTDVVATATATRRLTMAALVLTAVGIAAAQPAIARVAPHRPPHAPTALRDPRPGGGGGQVIAGGRAGGEQGRSGQGRHNQSLNGVISPTFVKGQAQQAITDQGGFEVQSAFCGSQPDSCLLGQNMPVRMRK</sequence>
<reference evidence="2 3" key="1">
    <citation type="submission" date="2024-05" db="EMBL/GenBank/DDBJ databases">
        <title>Microbispora sp.ZYX-F-249.</title>
        <authorList>
            <person name="Xie H."/>
        </authorList>
    </citation>
    <scope>NUCLEOTIDE SEQUENCE [LARGE SCALE GENOMIC DNA]</scope>
    <source>
        <strain evidence="2 3">ZYX-F-249</strain>
    </source>
</reference>
<dbReference type="Proteomes" id="UP001447516">
    <property type="component" value="Unassembled WGS sequence"/>
</dbReference>
<comment type="caution">
    <text evidence="2">The sequence shown here is derived from an EMBL/GenBank/DDBJ whole genome shotgun (WGS) entry which is preliminary data.</text>
</comment>
<protein>
    <submittedName>
        <fullName evidence="2">Uncharacterized protein</fullName>
    </submittedName>
</protein>
<organism evidence="2 3">
    <name type="scientific">Microbispora maris</name>
    <dbReference type="NCBI Taxonomy" id="3144104"/>
    <lineage>
        <taxon>Bacteria</taxon>
        <taxon>Bacillati</taxon>
        <taxon>Actinomycetota</taxon>
        <taxon>Actinomycetes</taxon>
        <taxon>Streptosporangiales</taxon>
        <taxon>Streptosporangiaceae</taxon>
        <taxon>Microbispora</taxon>
    </lineage>
</organism>
<feature type="compositionally biased region" description="Gly residues" evidence="1">
    <location>
        <begin position="63"/>
        <end position="84"/>
    </location>
</feature>
<gene>
    <name evidence="2" type="ORF">AAH991_16565</name>
</gene>
<accession>A0ABV0AN60</accession>
<dbReference type="EMBL" id="JBDJAW010000012">
    <property type="protein sequence ID" value="MEN3536729.1"/>
    <property type="molecule type" value="Genomic_DNA"/>
</dbReference>
<evidence type="ECO:0000256" key="1">
    <source>
        <dbReference type="SAM" id="MobiDB-lite"/>
    </source>
</evidence>
<feature type="region of interest" description="Disordered" evidence="1">
    <location>
        <begin position="46"/>
        <end position="94"/>
    </location>
</feature>
<keyword evidence="3" id="KW-1185">Reference proteome</keyword>
<evidence type="ECO:0000313" key="2">
    <source>
        <dbReference type="EMBL" id="MEN3536729.1"/>
    </source>
</evidence>
<dbReference type="RefSeq" id="WP_346226715.1">
    <property type="nucleotide sequence ID" value="NZ_JBDJAW010000012.1"/>
</dbReference>
<proteinExistence type="predicted"/>
<evidence type="ECO:0000313" key="3">
    <source>
        <dbReference type="Proteomes" id="UP001447516"/>
    </source>
</evidence>